<dbReference type="PROSITE" id="PS50035">
    <property type="entry name" value="PLD"/>
    <property type="match status" value="1"/>
</dbReference>
<sequence>MSRLLSLKFALPALALSLSSQVAAAPDIEVGFSPEGSARQLVLETINQAQTSLQMIAYSFQAPDIARALVAAHDRGVKVQIVVDKRRNAVEASQKIMKYVAEHGVALRIDGHYHIQHDKTIIADGATVETGSFNYAPSAETKNSENVVVIRHQKAVACQYIAHWQSRWELGVPYAG</sequence>
<comment type="caution">
    <text evidence="9">The sequence shown here is derived from an EMBL/GenBank/DDBJ whole genome shotgun (WGS) entry which is preliminary data.</text>
</comment>
<proteinExistence type="inferred from homology"/>
<dbReference type="InterPro" id="IPR051406">
    <property type="entry name" value="PLD_domain"/>
</dbReference>
<keyword evidence="6" id="KW-0443">Lipid metabolism</keyword>
<dbReference type="GO" id="GO:0016042">
    <property type="term" value="P:lipid catabolic process"/>
    <property type="evidence" value="ECO:0007669"/>
    <property type="project" value="UniProtKB-KW"/>
</dbReference>
<evidence type="ECO:0000256" key="4">
    <source>
        <dbReference type="ARBA" id="ARBA00022801"/>
    </source>
</evidence>
<gene>
    <name evidence="9" type="ORF">CFY86_05870</name>
</gene>
<dbReference type="GO" id="GO:0016891">
    <property type="term" value="F:RNA endonuclease activity producing 5'-phosphomonoesters, hydrolytic mechanism"/>
    <property type="evidence" value="ECO:0007669"/>
    <property type="project" value="TreeGrafter"/>
</dbReference>
<evidence type="ECO:0000256" key="1">
    <source>
        <dbReference type="ARBA" id="ARBA00000798"/>
    </source>
</evidence>
<evidence type="ECO:0000256" key="6">
    <source>
        <dbReference type="ARBA" id="ARBA00023098"/>
    </source>
</evidence>
<dbReference type="EC" id="3.1.4.4" evidence="3"/>
<evidence type="ECO:0000313" key="10">
    <source>
        <dbReference type="Proteomes" id="UP000229713"/>
    </source>
</evidence>
<dbReference type="EMBL" id="NKYI01000011">
    <property type="protein sequence ID" value="PIK90290.1"/>
    <property type="molecule type" value="Genomic_DNA"/>
</dbReference>
<comment type="catalytic activity">
    <reaction evidence="1">
        <text>a 1,2-diacyl-sn-glycero-3-phosphocholine + H2O = a 1,2-diacyl-sn-glycero-3-phosphate + choline + H(+)</text>
        <dbReference type="Rhea" id="RHEA:14445"/>
        <dbReference type="ChEBI" id="CHEBI:15354"/>
        <dbReference type="ChEBI" id="CHEBI:15377"/>
        <dbReference type="ChEBI" id="CHEBI:15378"/>
        <dbReference type="ChEBI" id="CHEBI:57643"/>
        <dbReference type="ChEBI" id="CHEBI:58608"/>
        <dbReference type="EC" id="3.1.4.4"/>
    </reaction>
</comment>
<feature type="domain" description="PLD phosphodiesterase" evidence="8">
    <location>
        <begin position="112"/>
        <end position="139"/>
    </location>
</feature>
<dbReference type="CDD" id="cd09170">
    <property type="entry name" value="PLDc_Nuc"/>
    <property type="match status" value="1"/>
</dbReference>
<dbReference type="Gene3D" id="3.30.870.10">
    <property type="entry name" value="Endonuclease Chain A"/>
    <property type="match status" value="1"/>
</dbReference>
<dbReference type="InterPro" id="IPR025202">
    <property type="entry name" value="PLD-like_dom"/>
</dbReference>
<protein>
    <recommendedName>
        <fullName evidence="3">phospholipase D</fullName>
        <ecNumber evidence="3">3.1.4.4</ecNumber>
    </recommendedName>
</protein>
<dbReference type="GO" id="GO:0006793">
    <property type="term" value="P:phosphorus metabolic process"/>
    <property type="evidence" value="ECO:0007669"/>
    <property type="project" value="UniProtKB-ARBA"/>
</dbReference>
<keyword evidence="7" id="KW-0732">Signal</keyword>
<dbReference type="PANTHER" id="PTHR43856">
    <property type="entry name" value="CARDIOLIPIN HYDROLASE"/>
    <property type="match status" value="1"/>
</dbReference>
<evidence type="ECO:0000256" key="5">
    <source>
        <dbReference type="ARBA" id="ARBA00022963"/>
    </source>
</evidence>
<dbReference type="InterPro" id="IPR001736">
    <property type="entry name" value="PLipase_D/transphosphatidylase"/>
</dbReference>
<dbReference type="RefSeq" id="WP_032716793.1">
    <property type="nucleotide sequence ID" value="NZ_CABMIM010000005.1"/>
</dbReference>
<reference evidence="9 10" key="1">
    <citation type="submission" date="2017-07" db="EMBL/GenBank/DDBJ databases">
        <title>Raoultella ornithinolytica strain HH3 draft genome.</title>
        <authorList>
            <person name="Duceppe M.-O."/>
            <person name="Huang H."/>
            <person name="Phipps-Todd B."/>
        </authorList>
    </citation>
    <scope>NUCLEOTIDE SEQUENCE [LARGE SCALE GENOMIC DNA]</scope>
    <source>
        <strain evidence="9 10">HH3</strain>
    </source>
</reference>
<keyword evidence="5" id="KW-0442">Lipid degradation</keyword>
<evidence type="ECO:0000259" key="8">
    <source>
        <dbReference type="PROSITE" id="PS50035"/>
    </source>
</evidence>
<keyword evidence="4" id="KW-0378">Hydrolase</keyword>
<dbReference type="AlphaFoldDB" id="A0A855FKL8"/>
<organism evidence="9 10">
    <name type="scientific">Raoultella ornithinolytica</name>
    <name type="common">Klebsiella ornithinolytica</name>
    <dbReference type="NCBI Taxonomy" id="54291"/>
    <lineage>
        <taxon>Bacteria</taxon>
        <taxon>Pseudomonadati</taxon>
        <taxon>Pseudomonadota</taxon>
        <taxon>Gammaproteobacteria</taxon>
        <taxon>Enterobacterales</taxon>
        <taxon>Enterobacteriaceae</taxon>
        <taxon>Klebsiella/Raoultella group</taxon>
        <taxon>Raoultella</taxon>
    </lineage>
</organism>
<evidence type="ECO:0000256" key="2">
    <source>
        <dbReference type="ARBA" id="ARBA00008664"/>
    </source>
</evidence>
<dbReference type="SUPFAM" id="SSF56024">
    <property type="entry name" value="Phospholipase D/nuclease"/>
    <property type="match status" value="1"/>
</dbReference>
<feature type="chain" id="PRO_5032372325" description="phospholipase D" evidence="7">
    <location>
        <begin position="25"/>
        <end position="176"/>
    </location>
</feature>
<name>A0A855FKL8_RAOOR</name>
<comment type="similarity">
    <text evidence="2">Belongs to the phospholipase D family.</text>
</comment>
<evidence type="ECO:0000313" key="9">
    <source>
        <dbReference type="EMBL" id="PIK90290.1"/>
    </source>
</evidence>
<accession>A0A855FKL8</accession>
<dbReference type="Pfam" id="PF13091">
    <property type="entry name" value="PLDc_2"/>
    <property type="match status" value="1"/>
</dbReference>
<evidence type="ECO:0000256" key="7">
    <source>
        <dbReference type="SAM" id="SignalP"/>
    </source>
</evidence>
<evidence type="ECO:0000256" key="3">
    <source>
        <dbReference type="ARBA" id="ARBA00012027"/>
    </source>
</evidence>
<feature type="signal peptide" evidence="7">
    <location>
        <begin position="1"/>
        <end position="24"/>
    </location>
</feature>
<dbReference type="GO" id="GO:0004630">
    <property type="term" value="F:phospholipase D activity"/>
    <property type="evidence" value="ECO:0007669"/>
    <property type="project" value="UniProtKB-EC"/>
</dbReference>
<dbReference type="Proteomes" id="UP000229713">
    <property type="component" value="Unassembled WGS sequence"/>
</dbReference>
<dbReference type="PANTHER" id="PTHR43856:SF1">
    <property type="entry name" value="MITOCHONDRIAL CARDIOLIPIN HYDROLASE"/>
    <property type="match status" value="1"/>
</dbReference>